<reference evidence="2" key="2">
    <citation type="submission" date="2020-08" db="EMBL/GenBank/DDBJ databases">
        <title>Plant Genome Project.</title>
        <authorList>
            <person name="Zhang R.-G."/>
        </authorList>
    </citation>
    <scope>NUCLEOTIDE SEQUENCE</scope>
    <source>
        <strain evidence="2">Huo1</strain>
        <tissue evidence="2">Leaf</tissue>
    </source>
</reference>
<evidence type="ECO:0000313" key="3">
    <source>
        <dbReference type="Proteomes" id="UP000298416"/>
    </source>
</evidence>
<reference evidence="2" key="1">
    <citation type="submission" date="2018-01" db="EMBL/GenBank/DDBJ databases">
        <authorList>
            <person name="Mao J.F."/>
        </authorList>
    </citation>
    <scope>NUCLEOTIDE SEQUENCE</scope>
    <source>
        <strain evidence="2">Huo1</strain>
        <tissue evidence="2">Leaf</tissue>
    </source>
</reference>
<gene>
    <name evidence="2" type="ORF">SASPL_121771</name>
</gene>
<proteinExistence type="predicted"/>
<dbReference type="InterPro" id="IPR006740">
    <property type="entry name" value="DUF604"/>
</dbReference>
<organism evidence="2">
    <name type="scientific">Salvia splendens</name>
    <name type="common">Scarlet sage</name>
    <dbReference type="NCBI Taxonomy" id="180675"/>
    <lineage>
        <taxon>Eukaryota</taxon>
        <taxon>Viridiplantae</taxon>
        <taxon>Streptophyta</taxon>
        <taxon>Embryophyta</taxon>
        <taxon>Tracheophyta</taxon>
        <taxon>Spermatophyta</taxon>
        <taxon>Magnoliopsida</taxon>
        <taxon>eudicotyledons</taxon>
        <taxon>Gunneridae</taxon>
        <taxon>Pentapetalae</taxon>
        <taxon>asterids</taxon>
        <taxon>lamiids</taxon>
        <taxon>Lamiales</taxon>
        <taxon>Lamiaceae</taxon>
        <taxon>Nepetoideae</taxon>
        <taxon>Mentheae</taxon>
        <taxon>Salviinae</taxon>
        <taxon>Salvia</taxon>
        <taxon>Salvia subgen. Calosphace</taxon>
        <taxon>core Calosphace</taxon>
    </lineage>
</organism>
<dbReference type="AlphaFoldDB" id="A0A8X8ZXL5"/>
<keyword evidence="1" id="KW-0472">Membrane</keyword>
<evidence type="ECO:0000313" key="2">
    <source>
        <dbReference type="EMBL" id="KAG6419549.1"/>
    </source>
</evidence>
<name>A0A8X8ZXL5_SALSN</name>
<keyword evidence="3" id="KW-1185">Reference proteome</keyword>
<dbReference type="FunFam" id="3.90.550.50:FF:000006">
    <property type="entry name" value="Fringe-related protein-like"/>
    <property type="match status" value="2"/>
</dbReference>
<dbReference type="EMBL" id="PNBA02000007">
    <property type="protein sequence ID" value="KAG6419549.1"/>
    <property type="molecule type" value="Genomic_DNA"/>
</dbReference>
<dbReference type="Proteomes" id="UP000298416">
    <property type="component" value="Unassembled WGS sequence"/>
</dbReference>
<feature type="transmembrane region" description="Helical" evidence="1">
    <location>
        <begin position="491"/>
        <end position="513"/>
    </location>
</feature>
<keyword evidence="1" id="KW-0812">Transmembrane</keyword>
<comment type="caution">
    <text evidence="2">The sequence shown here is derived from an EMBL/GenBank/DDBJ whole genome shotgun (WGS) entry which is preliminary data.</text>
</comment>
<dbReference type="Gene3D" id="3.90.550.50">
    <property type="match status" value="2"/>
</dbReference>
<evidence type="ECO:0000256" key="1">
    <source>
        <dbReference type="SAM" id="Phobius"/>
    </source>
</evidence>
<dbReference type="Pfam" id="PF04646">
    <property type="entry name" value="DUF604"/>
    <property type="match status" value="3"/>
</dbReference>
<keyword evidence="1" id="KW-1133">Transmembrane helix</keyword>
<accession>A0A8X8ZXL5</accession>
<sequence>MAVIPFAATRSGIRDFLLAVSSLLSVSLLLYLHNLDLPSNAVTHSAAAADPPPPLSLHGILFSVASSSASLHRRAPYIRLWHRPIARLNTTFLFLDRPPPQPIPPSLPPIIVPPGAGTLAAGHRIARIVKDAVELNVPGVHWYVFGDDDTLFFTENLVRILSKYDHNQWYYIGSSSESYEQNEKFSFDMAYGGGGFAVSAPLARVLARVLDSCLGRYRHLYGSDARIFACLAELGVPLTVEKGFHQRFEVDVRGDLFGFLSAHPISLVASLHHIDAIEPIFPGRDRINALEHLSKASRVDPARIFQQSVCYDETSSVTVSISWGYAVQVYEGNKLLPEVLSLQRTFSPWKRGKNVSSSRYMFNTRDYPSDPCKRPVAFFLNTVTADTTGIWTEYTRHNTGSCVKFKALERLKAVSVYSQKIGFNTEQMEVPRRITNLALPLSISWRSTQIRRELFTFLSEVQFFRCPFLAEEKSKMQIAKVLSKSEASRRLLSLMIISFLLCTTYLLASFLILPRTKVIHFSGSLQGWSSPTTLQHVVFGIASSEKSWPSRKEYVRIWWMPEEMRGCVFLERMPPNGTLDQADNGSLPPICVSEDTSRFRYTYRNGGLPSAIRVARVVSETVALNHPDVRWFVFGDDDTLFFPENLVKTLSKYDDGLWYYIGTNSESFAQNKQFSYEMAFGGAGFAISYPLAKVLASVLDSCLARYPHLFGSDGRIQACLAELGISLTHEPGFHQALRTLETYQPWKKNGGIHELYDVDTLSLHPDPCRRPTVFFLDSVSSATDGIRSVYRNMTSENCTFSDPLSPRKLEQIIVMSHKLDLDQKQLLAPRRQCCDVLPSAAGNVMEIAVRECGHEELIHMH</sequence>
<protein>
    <submittedName>
        <fullName evidence="2">Uncharacterized protein</fullName>
    </submittedName>
</protein>
<dbReference type="PANTHER" id="PTHR10811">
    <property type="entry name" value="FRINGE-RELATED"/>
    <property type="match status" value="1"/>
</dbReference>